<comment type="caution">
    <text evidence="2">The sequence shown here is derived from an EMBL/GenBank/DDBJ whole genome shotgun (WGS) entry which is preliminary data.</text>
</comment>
<dbReference type="Pfam" id="PF12680">
    <property type="entry name" value="SnoaL_2"/>
    <property type="match status" value="1"/>
</dbReference>
<dbReference type="InterPro" id="IPR037401">
    <property type="entry name" value="SnoaL-like"/>
</dbReference>
<accession>A0A7X9P3L8</accession>
<dbReference type="AlphaFoldDB" id="A0A7X9P3L8"/>
<dbReference type="RefSeq" id="WP_169656771.1">
    <property type="nucleotide sequence ID" value="NZ_JABANE010000024.1"/>
</dbReference>
<sequence>MRAENLNETNNAFHLTLEIVNELWTKTYNTDGKPDWSHILPYYDDKIYFRDSIQEIKGMTEFKAMTERLTKRSKDLKMKLVRVIQKDNDFFLEWEMTISYKKYPSSVMYGASRLTINNNGKIIEQRDYYDLWGDIFDNIPRFGKAYRKFMKKKFG</sequence>
<organism evidence="2 3">
    <name type="scientific">Flammeovirga aprica JL-4</name>
    <dbReference type="NCBI Taxonomy" id="694437"/>
    <lineage>
        <taxon>Bacteria</taxon>
        <taxon>Pseudomonadati</taxon>
        <taxon>Bacteroidota</taxon>
        <taxon>Cytophagia</taxon>
        <taxon>Cytophagales</taxon>
        <taxon>Flammeovirgaceae</taxon>
        <taxon>Flammeovirga</taxon>
    </lineage>
</organism>
<protein>
    <submittedName>
        <fullName evidence="2">Nuclear transport factor 2 family protein</fullName>
    </submittedName>
</protein>
<dbReference type="Gene3D" id="3.10.450.50">
    <property type="match status" value="1"/>
</dbReference>
<name>A0A7X9P3L8_9BACT</name>
<dbReference type="Proteomes" id="UP000576082">
    <property type="component" value="Unassembled WGS sequence"/>
</dbReference>
<feature type="domain" description="SnoaL-like" evidence="1">
    <location>
        <begin position="33"/>
        <end position="124"/>
    </location>
</feature>
<dbReference type="EMBL" id="JABANE010000024">
    <property type="protein sequence ID" value="NME68467.1"/>
    <property type="molecule type" value="Genomic_DNA"/>
</dbReference>
<evidence type="ECO:0000259" key="1">
    <source>
        <dbReference type="Pfam" id="PF12680"/>
    </source>
</evidence>
<proteinExistence type="predicted"/>
<keyword evidence="3" id="KW-1185">Reference proteome</keyword>
<dbReference type="SUPFAM" id="SSF54427">
    <property type="entry name" value="NTF2-like"/>
    <property type="match status" value="1"/>
</dbReference>
<evidence type="ECO:0000313" key="3">
    <source>
        <dbReference type="Proteomes" id="UP000576082"/>
    </source>
</evidence>
<evidence type="ECO:0000313" key="2">
    <source>
        <dbReference type="EMBL" id="NME68467.1"/>
    </source>
</evidence>
<dbReference type="InterPro" id="IPR032710">
    <property type="entry name" value="NTF2-like_dom_sf"/>
</dbReference>
<reference evidence="2 3" key="1">
    <citation type="submission" date="2020-04" db="EMBL/GenBank/DDBJ databases">
        <title>Flammeovirga sp. SR4, a novel species isolated from seawater.</title>
        <authorList>
            <person name="Wang X."/>
        </authorList>
    </citation>
    <scope>NUCLEOTIDE SEQUENCE [LARGE SCALE GENOMIC DNA]</scope>
    <source>
        <strain evidence="2 3">ATCC 23126</strain>
    </source>
</reference>
<gene>
    <name evidence="2" type="ORF">HHU12_10900</name>
</gene>